<evidence type="ECO:0000256" key="1">
    <source>
        <dbReference type="SAM" id="MobiDB-lite"/>
    </source>
</evidence>
<feature type="region of interest" description="Disordered" evidence="1">
    <location>
        <begin position="135"/>
        <end position="165"/>
    </location>
</feature>
<keyword evidence="2" id="KW-0732">Signal</keyword>
<dbReference type="Gene3D" id="3.30.505.20">
    <property type="match status" value="1"/>
</dbReference>
<dbReference type="Proteomes" id="UP000297866">
    <property type="component" value="Unassembled WGS sequence"/>
</dbReference>
<evidence type="ECO:0000256" key="2">
    <source>
        <dbReference type="SAM" id="SignalP"/>
    </source>
</evidence>
<feature type="chain" id="PRO_5020813931" description="PepSY domain-containing protein" evidence="2">
    <location>
        <begin position="34"/>
        <end position="165"/>
    </location>
</feature>
<feature type="compositionally biased region" description="Basic and acidic residues" evidence="1">
    <location>
        <begin position="51"/>
        <end position="67"/>
    </location>
</feature>
<keyword evidence="4" id="KW-1185">Reference proteome</keyword>
<feature type="signal peptide" evidence="2">
    <location>
        <begin position="1"/>
        <end position="33"/>
    </location>
</feature>
<dbReference type="AlphaFoldDB" id="A0A4R8UF81"/>
<feature type="compositionally biased region" description="Low complexity" evidence="1">
    <location>
        <begin position="32"/>
        <end position="46"/>
    </location>
</feature>
<reference evidence="3 4" key="1">
    <citation type="submission" date="2019-03" db="EMBL/GenBank/DDBJ databases">
        <title>Genomics of glacier-inhabiting Cryobacterium strains.</title>
        <authorList>
            <person name="Liu Q."/>
            <person name="Xin Y.-H."/>
        </authorList>
    </citation>
    <scope>NUCLEOTIDE SEQUENCE [LARGE SCALE GENOMIC DNA]</scope>
    <source>
        <strain evidence="3 4">Sr47</strain>
    </source>
</reference>
<feature type="region of interest" description="Disordered" evidence="1">
    <location>
        <begin position="32"/>
        <end position="83"/>
    </location>
</feature>
<proteinExistence type="predicted"/>
<sequence length="165" mass="16489">MNKRQKTAVGASIVGSMLLGGAIGASFITSASAATDTPSDTSTSAPGERSGPGDHDGTRPDRDESKGGHVGANGKTEALLTGDTAARVTAAVTAKYPDAEIQRVENDAEGAAYEAHIIQSDGTRATVKLDKSFAITGTETGRGPGHGPGQDDDDADDTGDTGSGS</sequence>
<gene>
    <name evidence="3" type="ORF">E3O23_08270</name>
</gene>
<dbReference type="EMBL" id="SOEZ01000041">
    <property type="protein sequence ID" value="TFB51518.1"/>
    <property type="molecule type" value="Genomic_DNA"/>
</dbReference>
<organism evidence="3 4">
    <name type="scientific">Cryobacterium tagatosivorans</name>
    <dbReference type="NCBI Taxonomy" id="1259199"/>
    <lineage>
        <taxon>Bacteria</taxon>
        <taxon>Bacillati</taxon>
        <taxon>Actinomycetota</taxon>
        <taxon>Actinomycetes</taxon>
        <taxon>Micrococcales</taxon>
        <taxon>Microbacteriaceae</taxon>
        <taxon>Cryobacterium</taxon>
    </lineage>
</organism>
<dbReference type="RefSeq" id="WP_134489983.1">
    <property type="nucleotide sequence ID" value="NZ_SOEZ01000041.1"/>
</dbReference>
<accession>A0A4R8UF81</accession>
<protein>
    <recommendedName>
        <fullName evidence="5">PepSY domain-containing protein</fullName>
    </recommendedName>
</protein>
<evidence type="ECO:0000313" key="3">
    <source>
        <dbReference type="EMBL" id="TFB51518.1"/>
    </source>
</evidence>
<dbReference type="OrthoDB" id="4947672at2"/>
<comment type="caution">
    <text evidence="3">The sequence shown here is derived from an EMBL/GenBank/DDBJ whole genome shotgun (WGS) entry which is preliminary data.</text>
</comment>
<evidence type="ECO:0008006" key="5">
    <source>
        <dbReference type="Google" id="ProtNLM"/>
    </source>
</evidence>
<evidence type="ECO:0000313" key="4">
    <source>
        <dbReference type="Proteomes" id="UP000297866"/>
    </source>
</evidence>
<name>A0A4R8UF81_9MICO</name>
<feature type="compositionally biased region" description="Acidic residues" evidence="1">
    <location>
        <begin position="150"/>
        <end position="159"/>
    </location>
</feature>